<dbReference type="PANTHER" id="PTHR22727:SF3">
    <property type="entry name" value="ENDOSOME_LYSOSOME-ASSOCIATED APOPTOSIS AND AUTOPHAGY REGULATOR FAMILY MEMBER 2"/>
    <property type="match status" value="1"/>
</dbReference>
<dbReference type="Pfam" id="PF23089">
    <property type="entry name" value="ELAPOR1_C"/>
    <property type="match status" value="1"/>
</dbReference>
<dbReference type="PROSITE" id="PS51914">
    <property type="entry name" value="MRH"/>
    <property type="match status" value="1"/>
</dbReference>
<evidence type="ECO:0000256" key="7">
    <source>
        <dbReference type="ARBA" id="ARBA00023136"/>
    </source>
</evidence>
<name>A0ABQ8MRP6_LABRO</name>
<keyword evidence="7 11" id="KW-0472">Membrane</keyword>
<gene>
    <name evidence="14" type="ORF">H4Q32_021808</name>
</gene>
<feature type="region of interest" description="Disordered" evidence="10">
    <location>
        <begin position="1108"/>
        <end position="1132"/>
    </location>
</feature>
<dbReference type="InterPro" id="IPR056610">
    <property type="entry name" value="Elapor1/2_TNFR-like"/>
</dbReference>
<keyword evidence="6 11" id="KW-1133">Transmembrane helix</keyword>
<feature type="chain" id="PRO_5045947799" evidence="12">
    <location>
        <begin position="27"/>
        <end position="1148"/>
    </location>
</feature>
<dbReference type="SUPFAM" id="SSF50911">
    <property type="entry name" value="Mannose 6-phosphate receptor domain"/>
    <property type="match status" value="1"/>
</dbReference>
<dbReference type="Pfam" id="PF23032">
    <property type="entry name" value="GBD_ELAPOR1-like_3rd"/>
    <property type="match status" value="1"/>
</dbReference>
<keyword evidence="4 11" id="KW-0812">Transmembrane</keyword>
<keyword evidence="15" id="KW-1185">Reference proteome</keyword>
<dbReference type="Pfam" id="PF23091">
    <property type="entry name" value="TNFR_ELAPOR1_6th"/>
    <property type="match status" value="1"/>
</dbReference>
<evidence type="ECO:0000256" key="4">
    <source>
        <dbReference type="ARBA" id="ARBA00022692"/>
    </source>
</evidence>
<keyword evidence="5 12" id="KW-0732">Signal</keyword>
<accession>A0ABQ8MRP6</accession>
<feature type="signal peptide" evidence="12">
    <location>
        <begin position="1"/>
        <end position="26"/>
    </location>
</feature>
<evidence type="ECO:0000256" key="1">
    <source>
        <dbReference type="ARBA" id="ARBA00004251"/>
    </source>
</evidence>
<proteinExistence type="inferred from homology"/>
<dbReference type="SMART" id="SM01411">
    <property type="entry name" value="Ephrin_rec_like"/>
    <property type="match status" value="4"/>
</dbReference>
<keyword evidence="9" id="KW-0325">Glycoprotein</keyword>
<dbReference type="EMBL" id="JACTAM010000004">
    <property type="protein sequence ID" value="KAI2665496.1"/>
    <property type="molecule type" value="Genomic_DNA"/>
</dbReference>
<dbReference type="PANTHER" id="PTHR22727">
    <property type="entry name" value="PROTEIN CBG13728"/>
    <property type="match status" value="1"/>
</dbReference>
<dbReference type="InterPro" id="IPR044865">
    <property type="entry name" value="MRH_dom"/>
</dbReference>
<evidence type="ECO:0000256" key="2">
    <source>
        <dbReference type="ARBA" id="ARBA00007627"/>
    </source>
</evidence>
<evidence type="ECO:0000256" key="10">
    <source>
        <dbReference type="SAM" id="MobiDB-lite"/>
    </source>
</evidence>
<dbReference type="Pfam" id="PF23087">
    <property type="entry name" value="MRH_ELAPOR1_9th"/>
    <property type="match status" value="1"/>
</dbReference>
<dbReference type="InterPro" id="IPR009011">
    <property type="entry name" value="Man6P_isomerase_rcpt-bd_dom_sf"/>
</dbReference>
<feature type="domain" description="MRH" evidence="13">
    <location>
        <begin position="735"/>
        <end position="940"/>
    </location>
</feature>
<evidence type="ECO:0000256" key="6">
    <source>
        <dbReference type="ARBA" id="ARBA00022989"/>
    </source>
</evidence>
<keyword evidence="3" id="KW-1003">Cell membrane</keyword>
<dbReference type="InterPro" id="IPR056606">
    <property type="entry name" value="Elapor1/2_C"/>
</dbReference>
<comment type="caution">
    <text evidence="14">The sequence shown here is derived from an EMBL/GenBank/DDBJ whole genome shotgun (WGS) entry which is preliminary data.</text>
</comment>
<dbReference type="Gene3D" id="2.10.50.10">
    <property type="entry name" value="Tumor Necrosis Factor Receptor, subunit A, domain 2"/>
    <property type="match status" value="2"/>
</dbReference>
<dbReference type="InterPro" id="IPR039181">
    <property type="entry name" value="Elapor1/2"/>
</dbReference>
<sequence>MEKRALWTSCYFVRFVTLFLCARASGNLPQCKEAPKGAENNRCVSGHWRHTDLHNRSVNKDAHTREVFSGLIISVTGLLAVALVTVRGQKAERQTGPIPPPIVHIHTLSHYLLYVPESLCVLEKEHVRTDYYFEYTECDSTGSRWRVAIPHRQEICSGLPEPVRGTDCTFSCEAGEFLEMSSQQCTSCAAGSYSLGSGVRFDQWDSVPAGFSSLATYMDSGGSGDDSMTCNNSSWTAQGTHLESNRDDCTVSLVYAVHLMKQGSVSFDYQYVDSNVFFEFFIQNDQCQEMDQTGSEKWIKLTTNGEWGTHTVNLKSGTNILYWRTTGMLLGGKPVKPVLLKNIQIEGVAYTSECFPCRPGTFSKTPGSSSCDLCPRNTYSGKGASSCTPCSDTQYSQEGWSQCKERPPCSEKDYFQIHTACDSDGKTQILYRWVEPQVCVENVTGAVTLPPSGEKEDCPPCNPGFYMHNTSTCLPCPQGTYSDGTTECQRCPGGTEPSLGYEYKWWNILPRNMKTSCFNVGNSKCDEMNGWEVAGDHIRSGVGGSDNDYLILNLRVPGFKLPTSVDDASATEFGRITFIFETSCSADCELYFMIDVNRKSTNVVESWVGSKIRQAYTHIMTKNASVSYTWAFQRTNKATDVRQYVNDIAKIYSITVTNAMDGSASGCHACAMMSQQDGSSCVPCPAGHFINKDTNQCQECPPNTFLSGHHIYGHEACQPCGPGSKSNKEHSVCFNDCSFSHMEQNRTLIYDLSALSSVGSIMNGPSFTSKGTKYYHQFNISLCGAEGRKVAVCTDNVTDLSSKDLQNESADLNNFVKTFVCQSTIIPADGRGFRTSLSSQSISLADTFLGASVDNSLDGVTVSSDLFPESSWKAPDINFFYRSPQPTASCLNGRSTVVTLRCNPEKSVRGELTVPSKCPAGTCNGCEFHFLWESSSACPLCTETDYHSIEGACKGGVQDTLYVWNEPKLCTKGVSLPNKTSAHCEVVSLWVKAGIGGGAFVAVLLVSLTCYFWKKNKRLEYKYSRLVMSANKDCELPAADSCALAEGEGEENEDDVVYSNTPSLLGKLKAIASKADGDNSESVQLKSSQSERWLVFGQQMETERHLPPHRASLVSSQCQTSHSRSKREKKGPSFMYYRELRPLSASLL</sequence>
<evidence type="ECO:0000313" key="15">
    <source>
        <dbReference type="Proteomes" id="UP000830375"/>
    </source>
</evidence>
<dbReference type="InterPro" id="IPR056608">
    <property type="entry name" value="Elapor1/2_GBD"/>
</dbReference>
<dbReference type="Proteomes" id="UP000830375">
    <property type="component" value="Unassembled WGS sequence"/>
</dbReference>
<protein>
    <submittedName>
        <fullName evidence="14">Endosome/lysosome-associated apoptosis and autophagy regulator family member 2</fullName>
    </submittedName>
</protein>
<comment type="subcellular location">
    <subcellularLocation>
        <location evidence="1">Cell membrane</location>
        <topology evidence="1">Single-pass type I membrane protein</topology>
    </subcellularLocation>
</comment>
<feature type="compositionally biased region" description="Polar residues" evidence="10">
    <location>
        <begin position="1113"/>
        <end position="1122"/>
    </location>
</feature>
<organism evidence="14 15">
    <name type="scientific">Labeo rohita</name>
    <name type="common">Indian major carp</name>
    <name type="synonym">Cyprinus rohita</name>
    <dbReference type="NCBI Taxonomy" id="84645"/>
    <lineage>
        <taxon>Eukaryota</taxon>
        <taxon>Metazoa</taxon>
        <taxon>Chordata</taxon>
        <taxon>Craniata</taxon>
        <taxon>Vertebrata</taxon>
        <taxon>Euteleostomi</taxon>
        <taxon>Actinopterygii</taxon>
        <taxon>Neopterygii</taxon>
        <taxon>Teleostei</taxon>
        <taxon>Ostariophysi</taxon>
        <taxon>Cypriniformes</taxon>
        <taxon>Cyprinidae</taxon>
        <taxon>Labeoninae</taxon>
        <taxon>Labeonini</taxon>
        <taxon>Labeo</taxon>
    </lineage>
</organism>
<dbReference type="Pfam" id="PF23031">
    <property type="entry name" value="GBD_ELAPOR1"/>
    <property type="match status" value="1"/>
</dbReference>
<dbReference type="InterPro" id="IPR009030">
    <property type="entry name" value="Growth_fac_rcpt_cys_sf"/>
</dbReference>
<evidence type="ECO:0000256" key="12">
    <source>
        <dbReference type="SAM" id="SignalP"/>
    </source>
</evidence>
<feature type="transmembrane region" description="Helical" evidence="11">
    <location>
        <begin position="989"/>
        <end position="1013"/>
    </location>
</feature>
<evidence type="ECO:0000259" key="13">
    <source>
        <dbReference type="PROSITE" id="PS51914"/>
    </source>
</evidence>
<dbReference type="SUPFAM" id="SSF57184">
    <property type="entry name" value="Growth factor receptor domain"/>
    <property type="match status" value="2"/>
</dbReference>
<evidence type="ECO:0000313" key="14">
    <source>
        <dbReference type="EMBL" id="KAI2665496.1"/>
    </source>
</evidence>
<evidence type="ECO:0000256" key="9">
    <source>
        <dbReference type="ARBA" id="ARBA00023180"/>
    </source>
</evidence>
<dbReference type="InterPro" id="IPR056607">
    <property type="entry name" value="Elapor1/2_MRH"/>
</dbReference>
<evidence type="ECO:0000256" key="3">
    <source>
        <dbReference type="ARBA" id="ARBA00022475"/>
    </source>
</evidence>
<keyword evidence="8" id="KW-1015">Disulfide bond</keyword>
<reference evidence="14 15" key="1">
    <citation type="submission" date="2022-01" db="EMBL/GenBank/DDBJ databases">
        <title>A high-quality chromosome-level genome assembly of rohu carp, Labeo rohita.</title>
        <authorList>
            <person name="Arick M.A. II"/>
            <person name="Hsu C.-Y."/>
            <person name="Magbanua Z."/>
            <person name="Pechanova O."/>
            <person name="Grover C."/>
            <person name="Miller E."/>
            <person name="Thrash A."/>
            <person name="Ezzel L."/>
            <person name="Alam S."/>
            <person name="Benzie J."/>
            <person name="Hamilton M."/>
            <person name="Karsi A."/>
            <person name="Lawrence M.L."/>
            <person name="Peterson D.G."/>
        </authorList>
    </citation>
    <scope>NUCLEOTIDE SEQUENCE [LARGE SCALE GENOMIC DNA]</scope>
    <source>
        <strain evidence="15">BAU-BD-2019</strain>
        <tissue evidence="14">Blood</tissue>
    </source>
</reference>
<comment type="similarity">
    <text evidence="2">Belongs to the ELAPOR family.</text>
</comment>
<evidence type="ECO:0000256" key="8">
    <source>
        <dbReference type="ARBA" id="ARBA00023157"/>
    </source>
</evidence>
<evidence type="ECO:0000256" key="5">
    <source>
        <dbReference type="ARBA" id="ARBA00022729"/>
    </source>
</evidence>
<dbReference type="InterPro" id="IPR056609">
    <property type="entry name" value="Elapor1-like_3rd"/>
</dbReference>
<evidence type="ECO:0000256" key="11">
    <source>
        <dbReference type="SAM" id="Phobius"/>
    </source>
</evidence>